<gene>
    <name evidence="2" type="ORF">MONAX_5E017997</name>
</gene>
<proteinExistence type="predicted"/>
<organism evidence="2 3">
    <name type="scientific">Marmota monax</name>
    <name type="common">Woodchuck</name>
    <dbReference type="NCBI Taxonomy" id="9995"/>
    <lineage>
        <taxon>Eukaryota</taxon>
        <taxon>Metazoa</taxon>
        <taxon>Chordata</taxon>
        <taxon>Craniata</taxon>
        <taxon>Vertebrata</taxon>
        <taxon>Euteleostomi</taxon>
        <taxon>Mammalia</taxon>
        <taxon>Eutheria</taxon>
        <taxon>Euarchontoglires</taxon>
        <taxon>Glires</taxon>
        <taxon>Rodentia</taxon>
        <taxon>Sciuromorpha</taxon>
        <taxon>Sciuridae</taxon>
        <taxon>Xerinae</taxon>
        <taxon>Marmotini</taxon>
        <taxon>Marmota</taxon>
    </lineage>
</organism>
<evidence type="ECO:0000256" key="1">
    <source>
        <dbReference type="SAM" id="MobiDB-lite"/>
    </source>
</evidence>
<feature type="region of interest" description="Disordered" evidence="1">
    <location>
        <begin position="126"/>
        <end position="165"/>
    </location>
</feature>
<accession>A0A5E4A0L3</accession>
<evidence type="ECO:0000313" key="3">
    <source>
        <dbReference type="Proteomes" id="UP000335636"/>
    </source>
</evidence>
<comment type="caution">
    <text evidence="2">The sequence shown here is derived from an EMBL/GenBank/DDBJ whole genome shotgun (WGS) entry which is preliminary data.</text>
</comment>
<reference evidence="2" key="1">
    <citation type="submission" date="2019-04" db="EMBL/GenBank/DDBJ databases">
        <authorList>
            <person name="Alioto T."/>
            <person name="Alioto T."/>
        </authorList>
    </citation>
    <scope>NUCLEOTIDE SEQUENCE [LARGE SCALE GENOMIC DNA]</scope>
</reference>
<dbReference type="Proteomes" id="UP000335636">
    <property type="component" value="Unassembled WGS sequence"/>
</dbReference>
<feature type="compositionally biased region" description="Pro residues" evidence="1">
    <location>
        <begin position="132"/>
        <end position="142"/>
    </location>
</feature>
<keyword evidence="3" id="KW-1185">Reference proteome</keyword>
<name>A0A5E4A0L3_MARMO</name>
<sequence>MPGQPLASLGPDSGPGPFWPSEVCKSMVTLLCHTPAALNPGLSALGLVLPGTRPPARVSQSEVKPPAGPHLREAIVLSLSCFKTCCDSHMATCPPGRQLLGAGPRPAGWTAGPGAEPGAWQRLRPETADVAPRPPAARPGPAAPVAVGEEGRVAHGKCSSQGQGL</sequence>
<evidence type="ECO:0000313" key="2">
    <source>
        <dbReference type="EMBL" id="VTJ50624.1"/>
    </source>
</evidence>
<protein>
    <submittedName>
        <fullName evidence="2">Uncharacterized protein</fullName>
    </submittedName>
</protein>
<dbReference type="AlphaFoldDB" id="A0A5E4A0L3"/>
<dbReference type="EMBL" id="CABDUW010000001">
    <property type="protein sequence ID" value="VTJ50624.1"/>
    <property type="molecule type" value="Genomic_DNA"/>
</dbReference>